<dbReference type="SUPFAM" id="SSF50729">
    <property type="entry name" value="PH domain-like"/>
    <property type="match status" value="1"/>
</dbReference>
<dbReference type="Proteomes" id="UP001432027">
    <property type="component" value="Unassembled WGS sequence"/>
</dbReference>
<dbReference type="AlphaFoldDB" id="A0AAV5SZW9"/>
<dbReference type="PROSITE" id="PS00383">
    <property type="entry name" value="TYR_PHOSPHATASE_1"/>
    <property type="match status" value="1"/>
</dbReference>
<evidence type="ECO:0000256" key="13">
    <source>
        <dbReference type="SAM" id="MobiDB-lite"/>
    </source>
</evidence>
<feature type="compositionally biased region" description="Polar residues" evidence="13">
    <location>
        <begin position="13"/>
        <end position="24"/>
    </location>
</feature>
<keyword evidence="18" id="KW-1185">Reference proteome</keyword>
<keyword evidence="8" id="KW-0472">Membrane</keyword>
<dbReference type="InterPro" id="IPR016130">
    <property type="entry name" value="Tyr_Pase_AS"/>
</dbReference>
<dbReference type="PROSITE" id="PS51339">
    <property type="entry name" value="PPASE_MYOTUBULARIN"/>
    <property type="match status" value="1"/>
</dbReference>
<feature type="region of interest" description="Disordered" evidence="13">
    <location>
        <begin position="819"/>
        <end position="845"/>
    </location>
</feature>
<evidence type="ECO:0000256" key="5">
    <source>
        <dbReference type="ARBA" id="ARBA00022771"/>
    </source>
</evidence>
<keyword evidence="7" id="KW-0862">Zinc</keyword>
<sequence>MSSPVDVPGRTPPQDSSTISTSPNNFSFIDCTSPSNYNMHAMADALARQPDVPVPLIPGEVLEEVGEFPTGKGYLTNYRLIILYDSSRSSHSNSPVESIAIGNIDAIDSVPIDQLLILCKDARVIRVQTSSTVQACNWYKKLSSLATARPANTLFALTIAKRMEGRTDVDWCWQQAAPEYSFDEQALFTRWGMDPDYFNVVDYNDDYSICPSYPRNLMVPKGMDRREIESLRDYRMLGRIPAVVWHCPTNHVLLLRASQPRSALLNWRNDKDEKFLRLVTEYTSKKKGQENYGRIKIFDCRSYMAAVGNRIKGGGSEREENYSNMKLEYCNLPNIHNVRYTFVALRSLFNPPVDQSTFLSSLQATSWLNNIVSILSYSNKAAEQLEKGKNVLIHCSDGWDRTTQLVTLAKILVDPFYRTRAGLEELIRRDWIGYGHKFSDRNGITSTDNNERCPVFLQWLDALHQVHHKYPTCFEYSMAYLVKLAAHTSSGLFTSFSFNTVQEMETVFEKERVAPFPIWRMLNSDKCYENALYDRGAPGRLVAPDNMQTMRLWNEVYRCQEVASLLSAAPSLGEEEREKAAASAQAERDSATMERSMVKSRSSESIASTSESQNFTLASNQHSNPAYRAVESDEEADTRERRNTRTSLSSGIGEILEKNGGSNPSSSPSPDYKSQLDQDGLIRFIDTTQETARKKFAEYQESVMKKEETERQRMRSEMSDVSIRGVDDEPFTMEDIMSDASVVDEHEIVYTPKHVGTQMNATHCSICRHPFNFINAKLNCHSCGRAVCSRCSPHSYKETVDGVAKSRKACNECYSKMHSTPTPLTPATSHSSPSLHPSSSSSSSS</sequence>
<feature type="binding site" evidence="11">
    <location>
        <begin position="309"/>
        <end position="312"/>
    </location>
    <ligand>
        <name>substrate</name>
    </ligand>
</feature>
<dbReference type="PANTHER" id="PTHR10807:SF129">
    <property type="entry name" value="MYOTUBULARIN-RELATED PROTEIN 3"/>
    <property type="match status" value="1"/>
</dbReference>
<feature type="compositionally biased region" description="Polar residues" evidence="13">
    <location>
        <begin position="613"/>
        <end position="624"/>
    </location>
</feature>
<comment type="caution">
    <text evidence="17">The sequence shown here is derived from an EMBL/GenBank/DDBJ whole genome shotgun (WGS) entry which is preliminary data.</text>
</comment>
<dbReference type="EMBL" id="BTSX01000003">
    <property type="protein sequence ID" value="GMS88474.1"/>
    <property type="molecule type" value="Genomic_DNA"/>
</dbReference>
<comment type="subcellular location">
    <subcellularLocation>
        <location evidence="1">Endomembrane system</location>
        <topology evidence="1">Peripheral membrane protein</topology>
    </subcellularLocation>
</comment>
<dbReference type="CDD" id="cd14507">
    <property type="entry name" value="PTP-MTM-like"/>
    <property type="match status" value="1"/>
</dbReference>
<keyword evidence="5 12" id="KW-0863">Zinc-finger</keyword>
<evidence type="ECO:0000256" key="2">
    <source>
        <dbReference type="ARBA" id="ARBA00007471"/>
    </source>
</evidence>
<reference evidence="17" key="1">
    <citation type="submission" date="2023-10" db="EMBL/GenBank/DDBJ databases">
        <title>Genome assembly of Pristionchus species.</title>
        <authorList>
            <person name="Yoshida K."/>
            <person name="Sommer R.J."/>
        </authorList>
    </citation>
    <scope>NUCLEOTIDE SEQUENCE</scope>
    <source>
        <strain evidence="17">RS0144</strain>
    </source>
</reference>
<comment type="similarity">
    <text evidence="2">Belongs to the protein-tyrosine phosphatase family. Non-receptor class myotubularin subfamily.</text>
</comment>
<dbReference type="PANTHER" id="PTHR10807">
    <property type="entry name" value="MYOTUBULARIN-RELATED"/>
    <property type="match status" value="1"/>
</dbReference>
<dbReference type="InterPro" id="IPR011011">
    <property type="entry name" value="Znf_FYVE_PHD"/>
</dbReference>
<feature type="active site" description="Phosphocysteine intermediate" evidence="10">
    <location>
        <position position="395"/>
    </location>
</feature>
<dbReference type="GO" id="GO:0046856">
    <property type="term" value="P:phosphatidylinositol dephosphorylation"/>
    <property type="evidence" value="ECO:0007669"/>
    <property type="project" value="TreeGrafter"/>
</dbReference>
<evidence type="ECO:0000313" key="18">
    <source>
        <dbReference type="Proteomes" id="UP001432027"/>
    </source>
</evidence>
<evidence type="ECO:0000256" key="3">
    <source>
        <dbReference type="ARBA" id="ARBA00012903"/>
    </source>
</evidence>
<dbReference type="GO" id="GO:0052629">
    <property type="term" value="F:phosphatidylinositol-3,5-bisphosphate 3-phosphatase activity"/>
    <property type="evidence" value="ECO:0007669"/>
    <property type="project" value="UniProtKB-EC"/>
</dbReference>
<organism evidence="17 18">
    <name type="scientific">Pristionchus entomophagus</name>
    <dbReference type="NCBI Taxonomy" id="358040"/>
    <lineage>
        <taxon>Eukaryota</taxon>
        <taxon>Metazoa</taxon>
        <taxon>Ecdysozoa</taxon>
        <taxon>Nematoda</taxon>
        <taxon>Chromadorea</taxon>
        <taxon>Rhabditida</taxon>
        <taxon>Rhabditina</taxon>
        <taxon>Diplogasteromorpha</taxon>
        <taxon>Diplogasteroidea</taxon>
        <taxon>Neodiplogasteridae</taxon>
        <taxon>Pristionchus</taxon>
    </lineage>
</organism>
<dbReference type="GO" id="GO:0008270">
    <property type="term" value="F:zinc ion binding"/>
    <property type="evidence" value="ECO:0007669"/>
    <property type="project" value="UniProtKB-KW"/>
</dbReference>
<gene>
    <name evidence="17" type="ORF">PENTCL1PPCAC_10649</name>
</gene>
<evidence type="ECO:0000256" key="7">
    <source>
        <dbReference type="ARBA" id="ARBA00022833"/>
    </source>
</evidence>
<dbReference type="SMART" id="SM00064">
    <property type="entry name" value="FYVE"/>
    <property type="match status" value="1"/>
</dbReference>
<dbReference type="InterPro" id="IPR000387">
    <property type="entry name" value="Tyr_Pase_dom"/>
</dbReference>
<feature type="domain" description="Tyrosine specific protein phosphatases" evidence="14">
    <location>
        <begin position="372"/>
        <end position="408"/>
    </location>
</feature>
<evidence type="ECO:0000256" key="6">
    <source>
        <dbReference type="ARBA" id="ARBA00022801"/>
    </source>
</evidence>
<evidence type="ECO:0000256" key="12">
    <source>
        <dbReference type="PROSITE-ProRule" id="PRU00091"/>
    </source>
</evidence>
<protein>
    <recommendedName>
        <fullName evidence="3">phosphatidylinositol-3,5-bisphosphate 3-phosphatase</fullName>
        <ecNumber evidence="3">3.1.3.95</ecNumber>
    </recommendedName>
    <alternativeName>
        <fullName evidence="9">Phosphatidylinositol-3,5-bisphosphate 3-phosphatase</fullName>
    </alternativeName>
</protein>
<feature type="domain" description="FYVE-type" evidence="15">
    <location>
        <begin position="758"/>
        <end position="818"/>
    </location>
</feature>
<evidence type="ECO:0000256" key="10">
    <source>
        <dbReference type="PIRSR" id="PIRSR630564-1"/>
    </source>
</evidence>
<dbReference type="SUPFAM" id="SSF52799">
    <property type="entry name" value="(Phosphotyrosine protein) phosphatases II"/>
    <property type="match status" value="1"/>
</dbReference>
<dbReference type="InterPro" id="IPR017455">
    <property type="entry name" value="Znf_FYVE-rel"/>
</dbReference>
<feature type="region of interest" description="Disordered" evidence="13">
    <location>
        <begin position="571"/>
        <end position="675"/>
    </location>
</feature>
<feature type="non-terminal residue" evidence="17">
    <location>
        <position position="845"/>
    </location>
</feature>
<evidence type="ECO:0000259" key="14">
    <source>
        <dbReference type="PROSITE" id="PS50056"/>
    </source>
</evidence>
<feature type="compositionally biased region" description="Low complexity" evidence="13">
    <location>
        <begin position="659"/>
        <end position="670"/>
    </location>
</feature>
<dbReference type="Pfam" id="PF06602">
    <property type="entry name" value="Myotub-related"/>
    <property type="match status" value="1"/>
</dbReference>
<dbReference type="GO" id="GO:0012505">
    <property type="term" value="C:endomembrane system"/>
    <property type="evidence" value="ECO:0007669"/>
    <property type="project" value="UniProtKB-SubCell"/>
</dbReference>
<accession>A0AAV5SZW9</accession>
<dbReference type="InterPro" id="IPR010569">
    <property type="entry name" value="Myotubularin-like_Pase_dom"/>
</dbReference>
<dbReference type="Gene3D" id="3.30.40.10">
    <property type="entry name" value="Zinc/RING finger domain, C3HC4 (zinc finger)"/>
    <property type="match status" value="1"/>
</dbReference>
<evidence type="ECO:0000313" key="17">
    <source>
        <dbReference type="EMBL" id="GMS88474.1"/>
    </source>
</evidence>
<feature type="domain" description="Myotubularin phosphatase" evidence="16">
    <location>
        <begin position="178"/>
        <end position="557"/>
    </location>
</feature>
<dbReference type="CDD" id="cd00065">
    <property type="entry name" value="FYVE_like_SF"/>
    <property type="match status" value="1"/>
</dbReference>
<evidence type="ECO:0000259" key="16">
    <source>
        <dbReference type="PROSITE" id="PS51339"/>
    </source>
</evidence>
<feature type="binding site" evidence="11">
    <location>
        <begin position="395"/>
        <end position="401"/>
    </location>
    <ligand>
        <name>substrate</name>
    </ligand>
</feature>
<proteinExistence type="inferred from homology"/>
<dbReference type="PROSITE" id="PS50178">
    <property type="entry name" value="ZF_FYVE"/>
    <property type="match status" value="1"/>
</dbReference>
<evidence type="ECO:0000256" key="4">
    <source>
        <dbReference type="ARBA" id="ARBA00022723"/>
    </source>
</evidence>
<feature type="compositionally biased region" description="Basic and acidic residues" evidence="13">
    <location>
        <begin position="574"/>
        <end position="592"/>
    </location>
</feature>
<dbReference type="PROSITE" id="PS50056">
    <property type="entry name" value="TYR_PHOSPHATASE_2"/>
    <property type="match status" value="1"/>
</dbReference>
<keyword evidence="6" id="KW-0378">Hydrolase</keyword>
<dbReference type="GO" id="GO:0004438">
    <property type="term" value="F:phosphatidylinositol-3-phosphate phosphatase activity"/>
    <property type="evidence" value="ECO:0007669"/>
    <property type="project" value="TreeGrafter"/>
</dbReference>
<dbReference type="InterPro" id="IPR029021">
    <property type="entry name" value="Prot-tyrosine_phosphatase-like"/>
</dbReference>
<dbReference type="SUPFAM" id="SSF57903">
    <property type="entry name" value="FYVE/PHD zinc finger"/>
    <property type="match status" value="1"/>
</dbReference>
<dbReference type="GO" id="GO:0005737">
    <property type="term" value="C:cytoplasm"/>
    <property type="evidence" value="ECO:0007669"/>
    <property type="project" value="TreeGrafter"/>
</dbReference>
<evidence type="ECO:0000256" key="9">
    <source>
        <dbReference type="ARBA" id="ARBA00032571"/>
    </source>
</evidence>
<dbReference type="InterPro" id="IPR013083">
    <property type="entry name" value="Znf_RING/FYVE/PHD"/>
</dbReference>
<dbReference type="InterPro" id="IPR000306">
    <property type="entry name" value="Znf_FYVE"/>
</dbReference>
<name>A0AAV5SZW9_9BILA</name>
<feature type="compositionally biased region" description="Low complexity" evidence="13">
    <location>
        <begin position="603"/>
        <end position="612"/>
    </location>
</feature>
<feature type="binding site" evidence="11">
    <location>
        <begin position="334"/>
        <end position="335"/>
    </location>
    <ligand>
        <name>substrate</name>
    </ligand>
</feature>
<feature type="region of interest" description="Disordered" evidence="13">
    <location>
        <begin position="1"/>
        <end position="24"/>
    </location>
</feature>
<keyword evidence="4" id="KW-0479">Metal-binding</keyword>
<dbReference type="EC" id="3.1.3.95" evidence="3"/>
<evidence type="ECO:0000256" key="1">
    <source>
        <dbReference type="ARBA" id="ARBA00004184"/>
    </source>
</evidence>
<evidence type="ECO:0000256" key="11">
    <source>
        <dbReference type="PIRSR" id="PIRSR630564-2"/>
    </source>
</evidence>
<evidence type="ECO:0000259" key="15">
    <source>
        <dbReference type="PROSITE" id="PS50178"/>
    </source>
</evidence>
<dbReference type="InterPro" id="IPR030564">
    <property type="entry name" value="Myotubularin"/>
</dbReference>
<dbReference type="Pfam" id="PF01363">
    <property type="entry name" value="FYVE"/>
    <property type="match status" value="1"/>
</dbReference>
<evidence type="ECO:0000256" key="8">
    <source>
        <dbReference type="ARBA" id="ARBA00023136"/>
    </source>
</evidence>